<dbReference type="NCBIfam" id="TIGR00516">
    <property type="entry name" value="acpS"/>
    <property type="match status" value="1"/>
</dbReference>
<comment type="similarity">
    <text evidence="8">Belongs to the P-Pant transferase superfamily. AcpS family.</text>
</comment>
<keyword evidence="8" id="KW-0963">Cytoplasm</keyword>
<evidence type="ECO:0000256" key="2">
    <source>
        <dbReference type="ARBA" id="ARBA00022679"/>
    </source>
</evidence>
<feature type="binding site" evidence="8">
    <location>
        <position position="86"/>
    </location>
    <ligand>
        <name>Mg(2+)</name>
        <dbReference type="ChEBI" id="CHEBI:18420"/>
    </ligand>
</feature>
<gene>
    <name evidence="8 10" type="primary">acpS</name>
    <name evidence="10" type="ORF">TUM4630_08970</name>
</gene>
<keyword evidence="6 8" id="KW-0443">Lipid metabolism</keyword>
<evidence type="ECO:0000256" key="7">
    <source>
        <dbReference type="ARBA" id="ARBA00023160"/>
    </source>
</evidence>
<evidence type="ECO:0000256" key="3">
    <source>
        <dbReference type="ARBA" id="ARBA00022723"/>
    </source>
</evidence>
<dbReference type="InterPro" id="IPR008278">
    <property type="entry name" value="4-PPantetheinyl_Trfase_dom"/>
</dbReference>
<dbReference type="InterPro" id="IPR004568">
    <property type="entry name" value="Ppantetheine-prot_Trfase_dom"/>
</dbReference>
<evidence type="ECO:0000256" key="5">
    <source>
        <dbReference type="ARBA" id="ARBA00022842"/>
    </source>
</evidence>
<comment type="catalytic activity">
    <reaction evidence="8">
        <text>apo-[ACP] + CoA = holo-[ACP] + adenosine 3',5'-bisphosphate + H(+)</text>
        <dbReference type="Rhea" id="RHEA:12068"/>
        <dbReference type="Rhea" id="RHEA-COMP:9685"/>
        <dbReference type="Rhea" id="RHEA-COMP:9690"/>
        <dbReference type="ChEBI" id="CHEBI:15378"/>
        <dbReference type="ChEBI" id="CHEBI:29999"/>
        <dbReference type="ChEBI" id="CHEBI:57287"/>
        <dbReference type="ChEBI" id="CHEBI:58343"/>
        <dbReference type="ChEBI" id="CHEBI:64479"/>
        <dbReference type="EC" id="2.7.8.7"/>
    </reaction>
</comment>
<dbReference type="HAMAP" id="MF_00101">
    <property type="entry name" value="AcpS"/>
    <property type="match status" value="1"/>
</dbReference>
<feature type="binding site" evidence="8">
    <location>
        <position position="30"/>
    </location>
    <ligand>
        <name>Mg(2+)</name>
        <dbReference type="ChEBI" id="CHEBI:18420"/>
    </ligand>
</feature>
<feature type="domain" description="4'-phosphopantetheinyl transferase" evidence="9">
    <location>
        <begin position="26"/>
        <end position="134"/>
    </location>
</feature>
<name>A0ABQ4P9F5_9GAMM</name>
<dbReference type="Pfam" id="PF01648">
    <property type="entry name" value="ACPS"/>
    <property type="match status" value="1"/>
</dbReference>
<keyword evidence="4 8" id="KW-0276">Fatty acid metabolism</keyword>
<reference evidence="10 11" key="1">
    <citation type="submission" date="2021-05" db="EMBL/GenBank/DDBJ databases">
        <title>Molecular characterization for Shewanella algae harboring chromosomal blaOXA-55-like strains isolated from clinical and environment sample.</title>
        <authorList>
            <person name="Ohama Y."/>
            <person name="Aoki K."/>
            <person name="Harada S."/>
            <person name="Moriya K."/>
            <person name="Ishii Y."/>
            <person name="Tateda K."/>
        </authorList>
    </citation>
    <scope>NUCLEOTIDE SEQUENCE [LARGE SCALE GENOMIC DNA]</scope>
    <source>
        <strain evidence="10 11">LMG 23746</strain>
    </source>
</reference>
<proteinExistence type="inferred from homology"/>
<accession>A0ABQ4P9F5</accession>
<comment type="caution">
    <text evidence="10">The sequence shown here is derived from an EMBL/GenBank/DDBJ whole genome shotgun (WGS) entry which is preliminary data.</text>
</comment>
<evidence type="ECO:0000313" key="10">
    <source>
        <dbReference type="EMBL" id="GIU44102.1"/>
    </source>
</evidence>
<evidence type="ECO:0000256" key="4">
    <source>
        <dbReference type="ARBA" id="ARBA00022832"/>
    </source>
</evidence>
<dbReference type="EC" id="2.7.8.7" evidence="8"/>
<evidence type="ECO:0000259" key="9">
    <source>
        <dbReference type="Pfam" id="PF01648"/>
    </source>
</evidence>
<keyword evidence="2 8" id="KW-0808">Transferase</keyword>
<organism evidence="10 11">
    <name type="scientific">Shewanella algidipiscicola</name>
    <dbReference type="NCBI Taxonomy" id="614070"/>
    <lineage>
        <taxon>Bacteria</taxon>
        <taxon>Pseudomonadati</taxon>
        <taxon>Pseudomonadota</taxon>
        <taxon>Gammaproteobacteria</taxon>
        <taxon>Alteromonadales</taxon>
        <taxon>Shewanellaceae</taxon>
        <taxon>Shewanella</taxon>
    </lineage>
</organism>
<evidence type="ECO:0000256" key="1">
    <source>
        <dbReference type="ARBA" id="ARBA00022516"/>
    </source>
</evidence>
<dbReference type="SUPFAM" id="SSF56214">
    <property type="entry name" value="4'-phosphopantetheinyl transferase"/>
    <property type="match status" value="1"/>
</dbReference>
<dbReference type="Gene3D" id="3.90.470.20">
    <property type="entry name" value="4'-phosphopantetheinyl transferase domain"/>
    <property type="match status" value="1"/>
</dbReference>
<keyword evidence="3 8" id="KW-0479">Metal-binding</keyword>
<comment type="cofactor">
    <cofactor evidence="8">
        <name>Mg(2+)</name>
        <dbReference type="ChEBI" id="CHEBI:18420"/>
    </cofactor>
</comment>
<keyword evidence="7 8" id="KW-0275">Fatty acid biosynthesis</keyword>
<evidence type="ECO:0000256" key="8">
    <source>
        <dbReference type="HAMAP-Rule" id="MF_00101"/>
    </source>
</evidence>
<evidence type="ECO:0000256" key="6">
    <source>
        <dbReference type="ARBA" id="ARBA00023098"/>
    </source>
</evidence>
<sequence length="154" mass="16103">MTDKSPIVSGELDGKTDLLGWGMIVGLGTDIVEIERIEQSVPAGGDTEALVKCRLAKRVLTHAELAIFIRATQPGRYLAKRFAAKEAAAKALGTGIGRGVSFQHIEIANNDNGAPLISFSGGAADRLTALGGAHAHLSIADEKHYATATVIIES</sequence>
<keyword evidence="1 8" id="KW-0444">Lipid biosynthesis</keyword>
<protein>
    <recommendedName>
        <fullName evidence="8">Holo-[acyl-carrier-protein] synthase</fullName>
        <shortName evidence="8">Holo-ACP synthase</shortName>
        <ecNumber evidence="8">2.7.8.7</ecNumber>
    </recommendedName>
    <alternativeName>
        <fullName evidence="8">4'-phosphopantetheinyl transferase AcpS</fullName>
    </alternativeName>
</protein>
<keyword evidence="5 8" id="KW-0460">Magnesium</keyword>
<dbReference type="InterPro" id="IPR002582">
    <property type="entry name" value="ACPS"/>
</dbReference>
<dbReference type="NCBIfam" id="TIGR00556">
    <property type="entry name" value="pantethn_trn"/>
    <property type="match status" value="1"/>
</dbReference>
<comment type="function">
    <text evidence="8">Transfers the 4'-phosphopantetheine moiety from coenzyme A to a Ser of acyl-carrier-protein.</text>
</comment>
<dbReference type="Proteomes" id="UP000761574">
    <property type="component" value="Unassembled WGS sequence"/>
</dbReference>
<dbReference type="EMBL" id="BPFB01000008">
    <property type="protein sequence ID" value="GIU44102.1"/>
    <property type="molecule type" value="Genomic_DNA"/>
</dbReference>
<keyword evidence="11" id="KW-1185">Reference proteome</keyword>
<dbReference type="InterPro" id="IPR037143">
    <property type="entry name" value="4-PPantetheinyl_Trfase_dom_sf"/>
</dbReference>
<evidence type="ECO:0000313" key="11">
    <source>
        <dbReference type="Proteomes" id="UP000761574"/>
    </source>
</evidence>
<comment type="subcellular location">
    <subcellularLocation>
        <location evidence="8">Cytoplasm</location>
    </subcellularLocation>
</comment>